<dbReference type="Pfam" id="PF02321">
    <property type="entry name" value="OEP"/>
    <property type="match status" value="2"/>
</dbReference>
<evidence type="ECO:0000313" key="3">
    <source>
        <dbReference type="Proteomes" id="UP000753802"/>
    </source>
</evidence>
<dbReference type="EMBL" id="JAACJS010000011">
    <property type="protein sequence ID" value="NCI49793.1"/>
    <property type="molecule type" value="Genomic_DNA"/>
</dbReference>
<gene>
    <name evidence="2" type="ORF">GWC95_07660</name>
</gene>
<accession>A0ABW9ZX83</accession>
<evidence type="ECO:0000256" key="1">
    <source>
        <dbReference type="ARBA" id="ARBA00007613"/>
    </source>
</evidence>
<reference evidence="2 3" key="1">
    <citation type="submission" date="2020-01" db="EMBL/GenBank/DDBJ databases">
        <title>Genome analysis.</title>
        <authorList>
            <person name="Wu S."/>
            <person name="Wang G."/>
        </authorList>
    </citation>
    <scope>NUCLEOTIDE SEQUENCE [LARGE SCALE GENOMIC DNA]</scope>
    <source>
        <strain evidence="2 3">SYL130</strain>
    </source>
</reference>
<dbReference type="PANTHER" id="PTHR30203:SF30">
    <property type="entry name" value="OUTER MEMBRANE PROTEIN-RELATED"/>
    <property type="match status" value="1"/>
</dbReference>
<sequence>MRWILFIGFCFFVPALKAQDTVRLSLADVLSIAENNYPKLKSNRYQLEASKAGIKLQQQTLIPQLDAAYQANLATHNNIAGMFYPQYTLPISGPPSANNDYGPVTGSAASLLLQWQPGVFGERTSNINLATATSQTLQSKNEQDIFAHKIKVSGQYIDLVYVQKLSKLYEENIRISENQLRQVRVLATTGLRPGVDTALIQSELSRSRIEWLKIKNAFAGTITALQESLATDSVIVGKDTLLYASVPQQQLTDTIEHPLVKTARLSIEEANTKRITISKLSVPHLSIWGTTYARGSGVDYTGAVKTFDGFALNRFNYGLGVQLSVPLLKQAEIKTKLQQQDWLIKSEQEKLNQVSSALKEQRKYADVNFSNTRSIALETPLQVRAAEYAFMSMQVRYTNGLVNYTELLQTQTVLLKAKIDLANSQSELWKALLYKAAVYGDINLFVNQVK</sequence>
<dbReference type="InterPro" id="IPR010131">
    <property type="entry name" value="MdtP/NodT-like"/>
</dbReference>
<dbReference type="Proteomes" id="UP000753802">
    <property type="component" value="Unassembled WGS sequence"/>
</dbReference>
<dbReference type="RefSeq" id="WP_161818101.1">
    <property type="nucleotide sequence ID" value="NZ_JAACJS010000011.1"/>
</dbReference>
<organism evidence="2 3">
    <name type="scientific">Sediminibacterium roseum</name>
    <dbReference type="NCBI Taxonomy" id="1978412"/>
    <lineage>
        <taxon>Bacteria</taxon>
        <taxon>Pseudomonadati</taxon>
        <taxon>Bacteroidota</taxon>
        <taxon>Chitinophagia</taxon>
        <taxon>Chitinophagales</taxon>
        <taxon>Chitinophagaceae</taxon>
        <taxon>Sediminibacterium</taxon>
    </lineage>
</organism>
<protein>
    <submittedName>
        <fullName evidence="2">TolC family protein</fullName>
    </submittedName>
</protein>
<dbReference type="InterPro" id="IPR003423">
    <property type="entry name" value="OMP_efflux"/>
</dbReference>
<name>A0ABW9ZX83_9BACT</name>
<dbReference type="SUPFAM" id="SSF56954">
    <property type="entry name" value="Outer membrane efflux proteins (OEP)"/>
    <property type="match status" value="1"/>
</dbReference>
<dbReference type="PANTHER" id="PTHR30203">
    <property type="entry name" value="OUTER MEMBRANE CATION EFFLUX PROTEIN"/>
    <property type="match status" value="1"/>
</dbReference>
<comment type="similarity">
    <text evidence="1">Belongs to the outer membrane factor (OMF) (TC 1.B.17) family.</text>
</comment>
<dbReference type="Gene3D" id="1.20.1600.10">
    <property type="entry name" value="Outer membrane efflux proteins (OEP)"/>
    <property type="match status" value="1"/>
</dbReference>
<proteinExistence type="inferred from homology"/>
<comment type="caution">
    <text evidence="2">The sequence shown here is derived from an EMBL/GenBank/DDBJ whole genome shotgun (WGS) entry which is preliminary data.</text>
</comment>
<evidence type="ECO:0000313" key="2">
    <source>
        <dbReference type="EMBL" id="NCI49793.1"/>
    </source>
</evidence>
<keyword evidence="3" id="KW-1185">Reference proteome</keyword>